<feature type="compositionally biased region" description="Low complexity" evidence="1">
    <location>
        <begin position="843"/>
        <end position="858"/>
    </location>
</feature>
<feature type="compositionally biased region" description="Low complexity" evidence="1">
    <location>
        <begin position="551"/>
        <end position="562"/>
    </location>
</feature>
<feature type="compositionally biased region" description="Low complexity" evidence="1">
    <location>
        <begin position="276"/>
        <end position="287"/>
    </location>
</feature>
<dbReference type="EnsemblMetazoa" id="AMEM012747-RA">
    <property type="protein sequence ID" value="AMEM012747-PA"/>
    <property type="gene ID" value="AMEM012747"/>
</dbReference>
<evidence type="ECO:0000256" key="1">
    <source>
        <dbReference type="SAM" id="MobiDB-lite"/>
    </source>
</evidence>
<feature type="compositionally biased region" description="Polar residues" evidence="1">
    <location>
        <begin position="236"/>
        <end position="247"/>
    </location>
</feature>
<feature type="compositionally biased region" description="Pro residues" evidence="1">
    <location>
        <begin position="1040"/>
        <end position="1057"/>
    </location>
</feature>
<dbReference type="VEuPathDB" id="VectorBase:AMEM21_003622"/>
<dbReference type="AlphaFoldDB" id="A0A182VCQ8"/>
<evidence type="ECO:0000313" key="3">
    <source>
        <dbReference type="Proteomes" id="UP000075903"/>
    </source>
</evidence>
<feature type="compositionally biased region" description="Polar residues" evidence="1">
    <location>
        <begin position="783"/>
        <end position="804"/>
    </location>
</feature>
<keyword evidence="3" id="KW-1185">Reference proteome</keyword>
<reference evidence="2" key="1">
    <citation type="submission" date="2020-05" db="UniProtKB">
        <authorList>
            <consortium name="EnsemblMetazoa"/>
        </authorList>
    </citation>
    <scope>IDENTIFICATION</scope>
    <source>
        <strain evidence="2">MAF</strain>
    </source>
</reference>
<feature type="compositionally biased region" description="Low complexity" evidence="1">
    <location>
        <begin position="866"/>
        <end position="881"/>
    </location>
</feature>
<feature type="compositionally biased region" description="Low complexity" evidence="1">
    <location>
        <begin position="994"/>
        <end position="1010"/>
    </location>
</feature>
<feature type="compositionally biased region" description="Polar residues" evidence="1">
    <location>
        <begin position="54"/>
        <end position="68"/>
    </location>
</feature>
<evidence type="ECO:0000313" key="2">
    <source>
        <dbReference type="EnsemblMetazoa" id="AMEM012747-PA"/>
    </source>
</evidence>
<organism evidence="2 3">
    <name type="scientific">Anopheles merus</name>
    <name type="common">Mosquito</name>
    <dbReference type="NCBI Taxonomy" id="30066"/>
    <lineage>
        <taxon>Eukaryota</taxon>
        <taxon>Metazoa</taxon>
        <taxon>Ecdysozoa</taxon>
        <taxon>Arthropoda</taxon>
        <taxon>Hexapoda</taxon>
        <taxon>Insecta</taxon>
        <taxon>Pterygota</taxon>
        <taxon>Neoptera</taxon>
        <taxon>Endopterygota</taxon>
        <taxon>Diptera</taxon>
        <taxon>Nematocera</taxon>
        <taxon>Culicoidea</taxon>
        <taxon>Culicidae</taxon>
        <taxon>Anophelinae</taxon>
        <taxon>Anopheles</taxon>
    </lineage>
</organism>
<dbReference type="VEuPathDB" id="VectorBase:AMEM012747"/>
<feature type="region of interest" description="Disordered" evidence="1">
    <location>
        <begin position="714"/>
        <end position="1065"/>
    </location>
</feature>
<feature type="compositionally biased region" description="Low complexity" evidence="1">
    <location>
        <begin position="813"/>
        <end position="835"/>
    </location>
</feature>
<dbReference type="Proteomes" id="UP000075903">
    <property type="component" value="Unassembled WGS sequence"/>
</dbReference>
<feature type="compositionally biased region" description="Low complexity" evidence="1">
    <location>
        <begin position="889"/>
        <end position="906"/>
    </location>
</feature>
<feature type="compositionally biased region" description="Pro residues" evidence="1">
    <location>
        <begin position="251"/>
        <end position="275"/>
    </location>
</feature>
<feature type="compositionally biased region" description="Polar residues" evidence="1">
    <location>
        <begin position="161"/>
        <end position="175"/>
    </location>
</feature>
<sequence>MSVKTFDRLFTRKLDFKLQIMRKKFVQTLAAQQLEMSTQLRAPGDMEPGKEQRQQQATRTSRDSPQSSEHNRSDPQVIEILDDDNDVELMMERHRKYHPRKYVNLQQPPSKIYYDPVDRPSSPAPDRADQHKQVNGAGEQEEEEEDEERQLVIDCVRDAGSASSSSKEPNNNSADMANGNHAEERDSNGEPAGPTSLQTPPPNTTATVPECVNAADNSEQQQYQQKSPKKDAAPSSGFNWHVPQNQSLTPAGPPPELRPLPQCPPNVPRPRPDTPAPRMMMMQQQQQQHERLPPHLRGHRSNPYERPPAGNDHSAALEARRRAATPHPGAMAGQRTPSAPQPTAESARKSAFCAPRESRQPYRNAVMPPPPPLLPSLPGTVASSVAAAPRTPFYHNPFLQPFLHYQPHGGGAPDPQTYHTLEEWYRAGYPAPHLLAPADLDFYYNCFLSKMLFGAAIGYHRQQQQQQHHEQLYRNYPALAMTPGNAFYPPPQYGFVKPITATAPGPVASTTAAPAAATPVPASANAPSQAINFTQLYNGGAPSSAAAGYHPTSLPSTTTAPTHQSPQRVPHTPYFMNHSIPPRPGVMERAGTPAPGHPSAPRPSSAALMPPPPGAASGSRKRSAPSASSAKRPPSARADPPAYLSSPSSISMPPSTYSMAPPPPSNHPPAGNVAAQHTANSMPPPSNHAPFDYTHSTAAAATVTTYATPTILSTMLSSPDRMPPPSNHPPYSTVSDRSPPARSATPAPGRGMPSPTNHHRSPTLGSPSTNMSPESMARPGHPATSNHLISNGTPFPNVMTSSGSMPLPSNHPPSSMGSPTATATSTACALLSAGSMPPPSNHPPYHTTTSTSSMSSPGSMPPPSSYPSSGSSNASTTSSSSMPPPPTVNPNYSSSSFPMMPPIISYLLPPMPPTTSAPSTMSSPCTIPTTSSSSATAHNAPASMPSLDTVYASSSMMPPPSTPSTSNRAVASGQPTSPPTTAANTNGGSKRGSRAAPKPSPSTSRTTASPELPTPPAPKRRNRRASVAASQSPYLTAPPSQSPIPPLPPTPRPPPIATPTDTTLDTTNLGSILTIVRQEMASFLQLRRTDILTTMRIYTGGRTDFALFLAEMKRHNVTYRDFMHVAFALMRRYGQDRFAKEPPSELDYQWANPPQEFATYFSNIHPCTHQFVGENFEFLLLVVDNLLHQYFEPMEYFLLTYVFGVGPRTSGAGWSGSDRALGER</sequence>
<accession>A0A182VCQ8</accession>
<feature type="compositionally biased region" description="Polar residues" evidence="1">
    <location>
        <begin position="763"/>
        <end position="773"/>
    </location>
</feature>
<feature type="region of interest" description="Disordered" evidence="1">
    <location>
        <begin position="544"/>
        <end position="692"/>
    </location>
</feature>
<proteinExistence type="predicted"/>
<feature type="region of interest" description="Disordered" evidence="1">
    <location>
        <begin position="39"/>
        <end position="83"/>
    </location>
</feature>
<feature type="compositionally biased region" description="Acidic residues" evidence="1">
    <location>
        <begin position="139"/>
        <end position="148"/>
    </location>
</feature>
<name>A0A182VCQ8_ANOME</name>
<feature type="compositionally biased region" description="Polar residues" evidence="1">
    <location>
        <begin position="335"/>
        <end position="344"/>
    </location>
</feature>
<feature type="compositionally biased region" description="Low complexity" evidence="1">
    <location>
        <begin position="624"/>
        <end position="659"/>
    </location>
</feature>
<feature type="compositionally biased region" description="Polar residues" evidence="1">
    <location>
        <begin position="215"/>
        <end position="226"/>
    </location>
</feature>
<protein>
    <submittedName>
        <fullName evidence="2">Uncharacterized protein</fullName>
    </submittedName>
</protein>
<feature type="compositionally biased region" description="Low complexity" evidence="1">
    <location>
        <begin position="735"/>
        <end position="750"/>
    </location>
</feature>
<dbReference type="STRING" id="30066.A0A182VCQ8"/>
<feature type="region of interest" description="Disordered" evidence="1">
    <location>
        <begin position="99"/>
        <end position="347"/>
    </location>
</feature>
<feature type="compositionally biased region" description="Low complexity" evidence="1">
    <location>
        <begin position="916"/>
        <end position="943"/>
    </location>
</feature>